<feature type="transmembrane region" description="Helical" evidence="2">
    <location>
        <begin position="102"/>
        <end position="120"/>
    </location>
</feature>
<protein>
    <submittedName>
        <fullName evidence="3">Uncharacterized protein</fullName>
    </submittedName>
</protein>
<reference evidence="3" key="1">
    <citation type="submission" date="2022-03" db="EMBL/GenBank/DDBJ databases">
        <authorList>
            <person name="Alioto T."/>
            <person name="Alioto T."/>
            <person name="Gomez Garrido J."/>
        </authorList>
    </citation>
    <scope>NUCLEOTIDE SEQUENCE</scope>
</reference>
<evidence type="ECO:0000313" key="3">
    <source>
        <dbReference type="EMBL" id="CAH2250784.1"/>
    </source>
</evidence>
<name>A0AAD1RE78_PELCU</name>
<dbReference type="Proteomes" id="UP001295444">
    <property type="component" value="Chromosome 02"/>
</dbReference>
<keyword evidence="2" id="KW-1133">Transmembrane helix</keyword>
<feature type="non-terminal residue" evidence="3">
    <location>
        <position position="1"/>
    </location>
</feature>
<keyword evidence="2" id="KW-0472">Membrane</keyword>
<keyword evidence="4" id="KW-1185">Reference proteome</keyword>
<proteinExistence type="predicted"/>
<dbReference type="Gene3D" id="2.60.40.10">
    <property type="entry name" value="Immunoglobulins"/>
    <property type="match status" value="1"/>
</dbReference>
<evidence type="ECO:0000256" key="1">
    <source>
        <dbReference type="SAM" id="MobiDB-lite"/>
    </source>
</evidence>
<accession>A0AAD1RE78</accession>
<dbReference type="InterPro" id="IPR013783">
    <property type="entry name" value="Ig-like_fold"/>
</dbReference>
<dbReference type="AlphaFoldDB" id="A0AAD1RE78"/>
<evidence type="ECO:0000256" key="2">
    <source>
        <dbReference type="SAM" id="Phobius"/>
    </source>
</evidence>
<gene>
    <name evidence="3" type="ORF">PECUL_23A062443</name>
</gene>
<keyword evidence="2" id="KW-0812">Transmembrane</keyword>
<feature type="region of interest" description="Disordered" evidence="1">
    <location>
        <begin position="141"/>
        <end position="160"/>
    </location>
</feature>
<organism evidence="3 4">
    <name type="scientific">Pelobates cultripes</name>
    <name type="common">Western spadefoot toad</name>
    <dbReference type="NCBI Taxonomy" id="61616"/>
    <lineage>
        <taxon>Eukaryota</taxon>
        <taxon>Metazoa</taxon>
        <taxon>Chordata</taxon>
        <taxon>Craniata</taxon>
        <taxon>Vertebrata</taxon>
        <taxon>Euteleostomi</taxon>
        <taxon>Amphibia</taxon>
        <taxon>Batrachia</taxon>
        <taxon>Anura</taxon>
        <taxon>Pelobatoidea</taxon>
        <taxon>Pelobatidae</taxon>
        <taxon>Pelobates</taxon>
    </lineage>
</organism>
<sequence length="160" mass="18978">LPRPSISFDFVQNESEKVNIYCESPYQHKGKMWFQLLNSSKDIVYETEKENNYAEFTIYRPEHFQMKYYCVYRIRIRQDFADSVISDPLIISDLMNFTTANIIRLLLSVVILILIGIIILNHFNDFPKTKEFPAKLPSIQDKPDRYTEEPHVVYESKAEE</sequence>
<dbReference type="EMBL" id="OW240913">
    <property type="protein sequence ID" value="CAH2250784.1"/>
    <property type="molecule type" value="Genomic_DNA"/>
</dbReference>
<evidence type="ECO:0000313" key="4">
    <source>
        <dbReference type="Proteomes" id="UP001295444"/>
    </source>
</evidence>